<dbReference type="InterPro" id="IPR002611">
    <property type="entry name" value="IstB_ATP-bd"/>
</dbReference>
<evidence type="ECO:0000313" key="4">
    <source>
        <dbReference type="Proteomes" id="UP001596915"/>
    </source>
</evidence>
<dbReference type="Proteomes" id="UP001596915">
    <property type="component" value="Unassembled WGS sequence"/>
</dbReference>
<reference evidence="4" key="1">
    <citation type="journal article" date="2019" name="Int. J. Syst. Evol. Microbiol.">
        <title>The Global Catalogue of Microorganisms (GCM) 10K type strain sequencing project: providing services to taxonomists for standard genome sequencing and annotation.</title>
        <authorList>
            <consortium name="The Broad Institute Genomics Platform"/>
            <consortium name="The Broad Institute Genome Sequencing Center for Infectious Disease"/>
            <person name="Wu L."/>
            <person name="Ma J."/>
        </authorList>
    </citation>
    <scope>NUCLEOTIDE SEQUENCE [LARGE SCALE GENOMIC DNA]</scope>
    <source>
        <strain evidence="4">JCM 12607</strain>
    </source>
</reference>
<feature type="region of interest" description="Disordered" evidence="1">
    <location>
        <begin position="1"/>
        <end position="36"/>
    </location>
</feature>
<protein>
    <submittedName>
        <fullName evidence="3">ATP-binding protein</fullName>
    </submittedName>
</protein>
<keyword evidence="4" id="KW-1185">Reference proteome</keyword>
<sequence>MVGTRIRSTADRLGPPHLAETINEHTPAGGRGERGLPQLLDPALSGGLTVKDDRRFRQGCSCRGCRTTRRSMSTAALQPDLNPRQAMALATLSFVEAEANAAPLGPPGVDKTHIAVAHAACRAGYRATSPVSTTWCATSRPPRPPGG</sequence>
<evidence type="ECO:0000256" key="1">
    <source>
        <dbReference type="SAM" id="MobiDB-lite"/>
    </source>
</evidence>
<gene>
    <name evidence="3" type="ORF">ACFQ2K_04265</name>
</gene>
<dbReference type="Pfam" id="PF01695">
    <property type="entry name" value="IstB_IS21"/>
    <property type="match status" value="1"/>
</dbReference>
<evidence type="ECO:0000313" key="3">
    <source>
        <dbReference type="EMBL" id="MFD0622141.1"/>
    </source>
</evidence>
<organism evidence="3 4">
    <name type="scientific">Streptomyces sanglieri</name>
    <dbReference type="NCBI Taxonomy" id="193460"/>
    <lineage>
        <taxon>Bacteria</taxon>
        <taxon>Bacillati</taxon>
        <taxon>Actinomycetota</taxon>
        <taxon>Actinomycetes</taxon>
        <taxon>Kitasatosporales</taxon>
        <taxon>Streptomycetaceae</taxon>
        <taxon>Streptomyces</taxon>
    </lineage>
</organism>
<comment type="caution">
    <text evidence="3">The sequence shown here is derived from an EMBL/GenBank/DDBJ whole genome shotgun (WGS) entry which is preliminary data.</text>
</comment>
<feature type="domain" description="IstB-like ATP-binding" evidence="2">
    <location>
        <begin position="9"/>
        <end position="126"/>
    </location>
</feature>
<proteinExistence type="predicted"/>
<accession>A0ABW2WP80</accession>
<keyword evidence="3" id="KW-0067">ATP-binding</keyword>
<name>A0ABW2WP80_9ACTN</name>
<dbReference type="GO" id="GO:0005524">
    <property type="term" value="F:ATP binding"/>
    <property type="evidence" value="ECO:0007669"/>
    <property type="project" value="UniProtKB-KW"/>
</dbReference>
<dbReference type="EMBL" id="JBHTGL010000005">
    <property type="protein sequence ID" value="MFD0622141.1"/>
    <property type="molecule type" value="Genomic_DNA"/>
</dbReference>
<evidence type="ECO:0000259" key="2">
    <source>
        <dbReference type="Pfam" id="PF01695"/>
    </source>
</evidence>
<keyword evidence="3" id="KW-0547">Nucleotide-binding</keyword>